<protein>
    <submittedName>
        <fullName evidence="2">Glycosyltransferase family 2 protein</fullName>
    </submittedName>
</protein>
<organism evidence="2 3">
    <name type="scientific">Nocardioides panacis</name>
    <dbReference type="NCBI Taxonomy" id="2849501"/>
    <lineage>
        <taxon>Bacteria</taxon>
        <taxon>Bacillati</taxon>
        <taxon>Actinomycetota</taxon>
        <taxon>Actinomycetes</taxon>
        <taxon>Propionibacteriales</taxon>
        <taxon>Nocardioidaceae</taxon>
        <taxon>Nocardioides</taxon>
    </lineage>
</organism>
<dbReference type="RefSeq" id="WP_216939652.1">
    <property type="nucleotide sequence ID" value="NZ_CP077062.1"/>
</dbReference>
<reference evidence="2" key="1">
    <citation type="submission" date="2021-06" db="EMBL/GenBank/DDBJ databases">
        <title>Complete genome sequence of Nocardioides sp. G188.</title>
        <authorList>
            <person name="Im W.-T."/>
        </authorList>
    </citation>
    <scope>NUCLEOTIDE SEQUENCE</scope>
    <source>
        <strain evidence="2">G188</strain>
    </source>
</reference>
<dbReference type="PANTHER" id="PTHR43179:SF7">
    <property type="entry name" value="RHAMNOSYLTRANSFERASE WBBL"/>
    <property type="match status" value="1"/>
</dbReference>
<dbReference type="InterPro" id="IPR001173">
    <property type="entry name" value="Glyco_trans_2-like"/>
</dbReference>
<gene>
    <name evidence="2" type="ORF">KRR39_22855</name>
</gene>
<evidence type="ECO:0000259" key="1">
    <source>
        <dbReference type="Pfam" id="PF00535"/>
    </source>
</evidence>
<feature type="domain" description="Glycosyltransferase 2-like" evidence="1">
    <location>
        <begin position="20"/>
        <end position="138"/>
    </location>
</feature>
<keyword evidence="3" id="KW-1185">Reference proteome</keyword>
<proteinExistence type="predicted"/>
<sequence>MADLDPSPDESDLGSAGRYCVVLLYYRYGERVLDTIAAVRAQTSGPVGLYLVDNCSSDGVVDRLEQRGDLDGVRIVRTEENLGYAGGMNVGARAASADGCEFLMFLTHELRMEARCAEELLAAAGSRDAVAAGPSLRLPDGSLWANGGTLDWRGRARHLRDDPGASPRGAQWLDGACLLVRSDAFAAVGGFDESYFLYWEDVAFSLALREVGTVLLVPGAVAVQSPSTSSGSAYYATRNRLVTWRRQGQPLKVLLSLPELLAWGVKRALTGGGRADLVAVLRGCRDGLRHRP</sequence>
<dbReference type="Proteomes" id="UP000683575">
    <property type="component" value="Chromosome"/>
</dbReference>
<evidence type="ECO:0000313" key="2">
    <source>
        <dbReference type="EMBL" id="QWZ08143.1"/>
    </source>
</evidence>
<dbReference type="EMBL" id="CP077062">
    <property type="protein sequence ID" value="QWZ08143.1"/>
    <property type="molecule type" value="Genomic_DNA"/>
</dbReference>
<dbReference type="PANTHER" id="PTHR43179">
    <property type="entry name" value="RHAMNOSYLTRANSFERASE WBBL"/>
    <property type="match status" value="1"/>
</dbReference>
<dbReference type="KEGG" id="nps:KRR39_22855"/>
<accession>A0A975SY67</accession>
<dbReference type="AlphaFoldDB" id="A0A975SY67"/>
<evidence type="ECO:0000313" key="3">
    <source>
        <dbReference type="Proteomes" id="UP000683575"/>
    </source>
</evidence>
<name>A0A975SY67_9ACTN</name>
<dbReference type="Pfam" id="PF00535">
    <property type="entry name" value="Glycos_transf_2"/>
    <property type="match status" value="1"/>
</dbReference>